<protein>
    <submittedName>
        <fullName evidence="1">Uncharacterized protein</fullName>
    </submittedName>
</protein>
<name>A0A8S2G8S8_9BILA</name>
<gene>
    <name evidence="1" type="ORF">OVA965_LOCUS44729</name>
    <name evidence="2" type="ORF">TMI583_LOCUS47697</name>
</gene>
<organism evidence="1 3">
    <name type="scientific">Didymodactylos carnosus</name>
    <dbReference type="NCBI Taxonomy" id="1234261"/>
    <lineage>
        <taxon>Eukaryota</taxon>
        <taxon>Metazoa</taxon>
        <taxon>Spiralia</taxon>
        <taxon>Gnathifera</taxon>
        <taxon>Rotifera</taxon>
        <taxon>Eurotatoria</taxon>
        <taxon>Bdelloidea</taxon>
        <taxon>Philodinida</taxon>
        <taxon>Philodinidae</taxon>
        <taxon>Didymodactylos</taxon>
    </lineage>
</organism>
<dbReference type="Proteomes" id="UP000682733">
    <property type="component" value="Unassembled WGS sequence"/>
</dbReference>
<accession>A0A8S2G8S8</accession>
<dbReference type="EMBL" id="CAJOBA010093556">
    <property type="protein sequence ID" value="CAF4494348.1"/>
    <property type="molecule type" value="Genomic_DNA"/>
</dbReference>
<sequence length="124" mass="14372">MLEGRRLDSNSETLFRGPFSSFITHFITSYCRYSGRIVLFDSETDTFVELTNRNDPSVRDVNEQQQDSIIKRIQNDVNLPAFYCTKTTCVAFGIFPVLRKIIKLECENNPKSHLIKLLVKFICD</sequence>
<proteinExistence type="predicted"/>
<dbReference type="AlphaFoldDB" id="A0A8S2G8S8"/>
<dbReference type="EMBL" id="CAJNOK010065447">
    <property type="protein sequence ID" value="CAF1649225.1"/>
    <property type="molecule type" value="Genomic_DNA"/>
</dbReference>
<evidence type="ECO:0000313" key="3">
    <source>
        <dbReference type="Proteomes" id="UP000677228"/>
    </source>
</evidence>
<dbReference type="Proteomes" id="UP000677228">
    <property type="component" value="Unassembled WGS sequence"/>
</dbReference>
<evidence type="ECO:0000313" key="2">
    <source>
        <dbReference type="EMBL" id="CAF4494348.1"/>
    </source>
</evidence>
<reference evidence="1" key="1">
    <citation type="submission" date="2021-02" db="EMBL/GenBank/DDBJ databases">
        <authorList>
            <person name="Nowell W R."/>
        </authorList>
    </citation>
    <scope>NUCLEOTIDE SEQUENCE</scope>
</reference>
<evidence type="ECO:0000313" key="1">
    <source>
        <dbReference type="EMBL" id="CAF1649225.1"/>
    </source>
</evidence>
<comment type="caution">
    <text evidence="1">The sequence shown here is derived from an EMBL/GenBank/DDBJ whole genome shotgun (WGS) entry which is preliminary data.</text>
</comment>